<dbReference type="GO" id="GO:0004674">
    <property type="term" value="F:protein serine/threonine kinase activity"/>
    <property type="evidence" value="ECO:0007669"/>
    <property type="project" value="UniProtKB-KW"/>
</dbReference>
<evidence type="ECO:0000259" key="7">
    <source>
        <dbReference type="PROSITE" id="PS50011"/>
    </source>
</evidence>
<keyword evidence="3" id="KW-0808">Transferase</keyword>
<evidence type="ECO:0000256" key="2">
    <source>
        <dbReference type="ARBA" id="ARBA00022527"/>
    </source>
</evidence>
<dbReference type="InterPro" id="IPR008271">
    <property type="entry name" value="Ser/Thr_kinase_AS"/>
</dbReference>
<keyword evidence="9" id="KW-1185">Reference proteome</keyword>
<dbReference type="PANTHER" id="PTHR43289">
    <property type="entry name" value="MITOGEN-ACTIVATED PROTEIN KINASE KINASE KINASE 20-RELATED"/>
    <property type="match status" value="1"/>
</dbReference>
<dbReference type="GO" id="GO:0005524">
    <property type="term" value="F:ATP binding"/>
    <property type="evidence" value="ECO:0007669"/>
    <property type="project" value="UniProtKB-KW"/>
</dbReference>
<dbReference type="AlphaFoldDB" id="A0A4V2MA95"/>
<dbReference type="Pfam" id="PF00069">
    <property type="entry name" value="Pkinase"/>
    <property type="match status" value="1"/>
</dbReference>
<evidence type="ECO:0000256" key="1">
    <source>
        <dbReference type="ARBA" id="ARBA00012513"/>
    </source>
</evidence>
<sequence>MDELAVDDGLAVWESAEGTELPGGMLAIERLGVGTRCETWLVWSPDLWAPAVLKVARPHQIRHPRAVRSLQRETAALGGNQHPALPRLLADGTDDAIPHIVLEYVDGPSLADEIDENGALPDDQVALVGAQLLPALATLHRRGLAHLDLKPDNVVLRDGRPILIDFGTARRIGSLQPAGHPVGTLGYASPEQEACAPVSVAMDLYSLGSTLAECLNPGTGKVRQVVNRLTSTDPAARGTVAEALVDLADAAGELRPWPEWLDRFYRSN</sequence>
<reference evidence="8 9" key="1">
    <citation type="submission" date="2019-02" db="EMBL/GenBank/DDBJ databases">
        <title>Kribbella capetownensis sp. nov. and Kribbella speibonae sp. nov., isolated from soil.</title>
        <authorList>
            <person name="Curtis S.M."/>
            <person name="Norton I."/>
            <person name="Everest G.J."/>
            <person name="Meyers P.R."/>
        </authorList>
    </citation>
    <scope>NUCLEOTIDE SEQUENCE [LARGE SCALE GENOMIC DNA]</scope>
    <source>
        <strain evidence="8 9">NRRL B-24813</strain>
    </source>
</reference>
<dbReference type="EC" id="2.7.11.1" evidence="1"/>
<keyword evidence="6" id="KW-0067">ATP-binding</keyword>
<dbReference type="RefSeq" id="WP_131361682.1">
    <property type="nucleotide sequence ID" value="NZ_SJKB01000009.1"/>
</dbReference>
<evidence type="ECO:0000256" key="6">
    <source>
        <dbReference type="ARBA" id="ARBA00022840"/>
    </source>
</evidence>
<dbReference type="SUPFAM" id="SSF56112">
    <property type="entry name" value="Protein kinase-like (PK-like)"/>
    <property type="match status" value="1"/>
</dbReference>
<protein>
    <recommendedName>
        <fullName evidence="1">non-specific serine/threonine protein kinase</fullName>
        <ecNumber evidence="1">2.7.11.1</ecNumber>
    </recommendedName>
</protein>
<name>A0A4V2MA95_9ACTN</name>
<dbReference type="CDD" id="cd14014">
    <property type="entry name" value="STKc_PknB_like"/>
    <property type="match status" value="1"/>
</dbReference>
<dbReference type="InterPro" id="IPR000719">
    <property type="entry name" value="Prot_kinase_dom"/>
</dbReference>
<dbReference type="Gene3D" id="3.30.200.20">
    <property type="entry name" value="Phosphorylase Kinase, domain 1"/>
    <property type="match status" value="1"/>
</dbReference>
<feature type="domain" description="Protein kinase" evidence="7">
    <location>
        <begin position="25"/>
        <end position="268"/>
    </location>
</feature>
<dbReference type="PROSITE" id="PS00108">
    <property type="entry name" value="PROTEIN_KINASE_ST"/>
    <property type="match status" value="1"/>
</dbReference>
<dbReference type="Gene3D" id="1.10.510.10">
    <property type="entry name" value="Transferase(Phosphotransferase) domain 1"/>
    <property type="match status" value="1"/>
</dbReference>
<dbReference type="Proteomes" id="UP000291144">
    <property type="component" value="Unassembled WGS sequence"/>
</dbReference>
<comment type="caution">
    <text evidence="8">The sequence shown here is derived from an EMBL/GenBank/DDBJ whole genome shotgun (WGS) entry which is preliminary data.</text>
</comment>
<evidence type="ECO:0000256" key="4">
    <source>
        <dbReference type="ARBA" id="ARBA00022741"/>
    </source>
</evidence>
<dbReference type="EMBL" id="SJKB01000009">
    <property type="protein sequence ID" value="TCC58292.1"/>
    <property type="molecule type" value="Genomic_DNA"/>
</dbReference>
<evidence type="ECO:0000313" key="9">
    <source>
        <dbReference type="Proteomes" id="UP000291144"/>
    </source>
</evidence>
<dbReference type="PROSITE" id="PS50011">
    <property type="entry name" value="PROTEIN_KINASE_DOM"/>
    <property type="match status" value="1"/>
</dbReference>
<accession>A0A4V2MA95</accession>
<dbReference type="InterPro" id="IPR011009">
    <property type="entry name" value="Kinase-like_dom_sf"/>
</dbReference>
<evidence type="ECO:0000256" key="3">
    <source>
        <dbReference type="ARBA" id="ARBA00022679"/>
    </source>
</evidence>
<dbReference type="SMART" id="SM00220">
    <property type="entry name" value="S_TKc"/>
    <property type="match status" value="1"/>
</dbReference>
<proteinExistence type="predicted"/>
<keyword evidence="4" id="KW-0547">Nucleotide-binding</keyword>
<keyword evidence="5 8" id="KW-0418">Kinase</keyword>
<organism evidence="8 9">
    <name type="scientific">Kribbella pittospori</name>
    <dbReference type="NCBI Taxonomy" id="722689"/>
    <lineage>
        <taxon>Bacteria</taxon>
        <taxon>Bacillati</taxon>
        <taxon>Actinomycetota</taxon>
        <taxon>Actinomycetes</taxon>
        <taxon>Propionibacteriales</taxon>
        <taxon>Kribbellaceae</taxon>
        <taxon>Kribbella</taxon>
    </lineage>
</organism>
<keyword evidence="2 8" id="KW-0723">Serine/threonine-protein kinase</keyword>
<evidence type="ECO:0000256" key="5">
    <source>
        <dbReference type="ARBA" id="ARBA00022777"/>
    </source>
</evidence>
<evidence type="ECO:0000313" key="8">
    <source>
        <dbReference type="EMBL" id="TCC58292.1"/>
    </source>
</evidence>
<gene>
    <name evidence="8" type="ORF">E0H73_28690</name>
</gene>
<dbReference type="PANTHER" id="PTHR43289:SF6">
    <property type="entry name" value="SERINE_THREONINE-PROTEIN KINASE NEKL-3"/>
    <property type="match status" value="1"/>
</dbReference>
<dbReference type="OrthoDB" id="9762169at2"/>